<evidence type="ECO:0000313" key="2">
    <source>
        <dbReference type="EMBL" id="SKA69142.1"/>
    </source>
</evidence>
<dbReference type="InterPro" id="IPR007421">
    <property type="entry name" value="Schlafen_AlbA_2_dom"/>
</dbReference>
<keyword evidence="2" id="KW-0378">Hydrolase</keyword>
<dbReference type="CDD" id="cd00090">
    <property type="entry name" value="HTH_ARSR"/>
    <property type="match status" value="1"/>
</dbReference>
<proteinExistence type="predicted"/>
<keyword evidence="2" id="KW-0347">Helicase</keyword>
<reference evidence="3" key="1">
    <citation type="submission" date="2017-02" db="EMBL/GenBank/DDBJ databases">
        <authorList>
            <person name="Varghese N."/>
            <person name="Submissions S."/>
        </authorList>
    </citation>
    <scope>NUCLEOTIDE SEQUENCE [LARGE SCALE GENOMIC DNA]</scope>
    <source>
        <strain evidence="3">DSM 3072</strain>
    </source>
</reference>
<dbReference type="Pfam" id="PF04326">
    <property type="entry name" value="SLFN_AlbA_2"/>
    <property type="match status" value="1"/>
</dbReference>
<accession>A0A1T4VVX0</accession>
<name>A0A1T4VVX0_9GAMM</name>
<dbReference type="InterPro" id="IPR036388">
    <property type="entry name" value="WH-like_DNA-bd_sf"/>
</dbReference>
<dbReference type="InterPro" id="IPR038461">
    <property type="entry name" value="Schlafen_AlbA_2_dom_sf"/>
</dbReference>
<evidence type="ECO:0000313" key="3">
    <source>
        <dbReference type="Proteomes" id="UP000242432"/>
    </source>
</evidence>
<dbReference type="SUPFAM" id="SSF46785">
    <property type="entry name" value="Winged helix' DNA-binding domain"/>
    <property type="match status" value="1"/>
</dbReference>
<dbReference type="InterPro" id="IPR036390">
    <property type="entry name" value="WH_DNA-bd_sf"/>
</dbReference>
<organism evidence="2 3">
    <name type="scientific">Succinivibrio dextrinosolvens DSM 3072</name>
    <dbReference type="NCBI Taxonomy" id="1123324"/>
    <lineage>
        <taxon>Bacteria</taxon>
        <taxon>Pseudomonadati</taxon>
        <taxon>Pseudomonadota</taxon>
        <taxon>Gammaproteobacteria</taxon>
        <taxon>Aeromonadales</taxon>
        <taxon>Succinivibrionaceae</taxon>
        <taxon>Succinivibrio</taxon>
    </lineage>
</organism>
<dbReference type="PANTHER" id="PTHR30595:SF6">
    <property type="entry name" value="SCHLAFEN ALBA-2 DOMAIN-CONTAINING PROTEIN"/>
    <property type="match status" value="1"/>
</dbReference>
<dbReference type="RefSeq" id="WP_078929473.1">
    <property type="nucleotide sequence ID" value="NZ_FUXX01000055.1"/>
</dbReference>
<dbReference type="Pfam" id="PF13412">
    <property type="entry name" value="HTH_24"/>
    <property type="match status" value="1"/>
</dbReference>
<evidence type="ECO:0000259" key="1">
    <source>
        <dbReference type="Pfam" id="PF04326"/>
    </source>
</evidence>
<dbReference type="AlphaFoldDB" id="A0A1T4VVX0"/>
<keyword evidence="3" id="KW-1185">Reference proteome</keyword>
<dbReference type="EMBL" id="FUXX01000055">
    <property type="protein sequence ID" value="SKA69142.1"/>
    <property type="molecule type" value="Genomic_DNA"/>
</dbReference>
<keyword evidence="2" id="KW-0067">ATP-binding</keyword>
<feature type="domain" description="Schlafen AlbA-2" evidence="1">
    <location>
        <begin position="5"/>
        <end position="115"/>
    </location>
</feature>
<sequence>MEKKESEIVEFKKSTTQLKEAVISLCAMLNKSKKGVVYFGIKDDGSICGQKVGKKTTSDISREVRLNLKPMPDISINVESIDDKEIIKLGVSGSDTPYQAYGRYYTRVDDSDIVMDSNMLWKYFELKRKTYSKWEEESTQYGVDDINEELLIQCIRDSNEHGRMSYVFRNSEEALSKLNLINSEGFLNNAGYYLFGKNGPVLLKEVIYPTDERTSFSDLRQFKGNILECINEGLKYIRNNIHYSAEIIGTRRQEMPEIPIEALREILINSFAHCHYQEGDYNEISITRSRIKIYNPGGILNNINPIDFASGKIGSKIRNPLIATVLYKMGLIDAFGTGFDRTFKLCGNNNTEYEYQNDEYGFSFIFKRRLIDNIFNNEESLKPNATSSKIIKLLAENPYCTSAELSKRIGKSTLTIQRHLSKLVSDGQLERIGSRKTGFWKVIDKNL</sequence>
<dbReference type="Gene3D" id="1.10.10.10">
    <property type="entry name" value="Winged helix-like DNA-binding domain superfamily/Winged helix DNA-binding domain"/>
    <property type="match status" value="1"/>
</dbReference>
<dbReference type="InterPro" id="IPR038475">
    <property type="entry name" value="RecG_C_sf"/>
</dbReference>
<dbReference type="Gene3D" id="3.30.950.30">
    <property type="entry name" value="Schlafen, AAA domain"/>
    <property type="match status" value="1"/>
</dbReference>
<dbReference type="Pfam" id="PF13749">
    <property type="entry name" value="HATPase_c_4"/>
    <property type="match status" value="1"/>
</dbReference>
<dbReference type="PANTHER" id="PTHR30595">
    <property type="entry name" value="GLPR-RELATED TRANSCRIPTIONAL REPRESSOR"/>
    <property type="match status" value="1"/>
</dbReference>
<gene>
    <name evidence="2" type="ORF">SAMN02745213_02167</name>
</gene>
<dbReference type="GO" id="GO:0006355">
    <property type="term" value="P:regulation of DNA-templated transcription"/>
    <property type="evidence" value="ECO:0007669"/>
    <property type="project" value="UniProtKB-ARBA"/>
</dbReference>
<dbReference type="Proteomes" id="UP000242432">
    <property type="component" value="Unassembled WGS sequence"/>
</dbReference>
<keyword evidence="2" id="KW-0547">Nucleotide-binding</keyword>
<dbReference type="GO" id="GO:0004386">
    <property type="term" value="F:helicase activity"/>
    <property type="evidence" value="ECO:0007669"/>
    <property type="project" value="UniProtKB-KW"/>
</dbReference>
<dbReference type="Gene3D" id="3.30.565.60">
    <property type="match status" value="1"/>
</dbReference>
<dbReference type="InterPro" id="IPR011991">
    <property type="entry name" value="ArsR-like_HTH"/>
</dbReference>
<protein>
    <submittedName>
        <fullName evidence="2">ATP-dependent DNA helicase RecG</fullName>
    </submittedName>
</protein>